<dbReference type="Proteomes" id="UP001449178">
    <property type="component" value="Chromosome"/>
</dbReference>
<protein>
    <recommendedName>
        <fullName evidence="3">Immunity protein 49</fullName>
    </recommendedName>
</protein>
<reference evidence="1 2" key="1">
    <citation type="submission" date="2024-03" db="EMBL/GenBank/DDBJ databases">
        <title>Complete Genome Sequence and Annotation of Ignatzschineria larvae DSM 13226.</title>
        <authorList>
            <person name="Cantrell E."/>
            <person name="Burcham Z.M."/>
        </authorList>
    </citation>
    <scope>NUCLEOTIDE SEQUENCE [LARGE SCALE GENOMIC DNA]</scope>
    <source>
        <strain evidence="1 2">DSM 13226</strain>
    </source>
</reference>
<gene>
    <name evidence="1" type="ORF">WMO13_04060</name>
</gene>
<evidence type="ECO:0000313" key="1">
    <source>
        <dbReference type="EMBL" id="WZW88567.1"/>
    </source>
</evidence>
<keyword evidence="2" id="KW-1185">Reference proteome</keyword>
<proteinExistence type="predicted"/>
<name>A0ABZ3C2H6_9GAMM</name>
<dbReference type="EMBL" id="CP150637">
    <property type="protein sequence ID" value="WZW88567.1"/>
    <property type="molecule type" value="Genomic_DNA"/>
</dbReference>
<evidence type="ECO:0000313" key="2">
    <source>
        <dbReference type="Proteomes" id="UP001449178"/>
    </source>
</evidence>
<dbReference type="RefSeq" id="WP_245601151.1">
    <property type="nucleotide sequence ID" value="NZ_AZOD01000012.1"/>
</dbReference>
<evidence type="ECO:0008006" key="3">
    <source>
        <dbReference type="Google" id="ProtNLM"/>
    </source>
</evidence>
<sequence length="317" mass="36079">MKKNIKLDKLDKLDKSLLQVKKWAEDSISLGNDYCEDGYGLRDYIDTGEKSTAALAALGHVIFVGVGESLLLAKEGNPSEAIIFMQINSKRYVNYLILDLILARKYQRSAAIDLDEVNNVVFLALASGLPNLAQKFYRFMMKELGTGDIITNGHTNFMTESLRYSAMAMTIFNDWLNLPPPDLKKLALPKDPVWMKYANHWREENVELFAEILNEACDVHIERIGLTQKEYDSGEYEFASPFEAVYPAEILGVLRLRERLGLQNPELTHPLLLTPYAQITSPAIDHMSIEDPLLDDYLGALRKYNPELIEAWDKFQI</sequence>
<accession>A0ABZ3C2H6</accession>
<organism evidence="1 2">
    <name type="scientific">Ignatzschineria larvae DSM 13226</name>
    <dbReference type="NCBI Taxonomy" id="1111732"/>
    <lineage>
        <taxon>Bacteria</taxon>
        <taxon>Pseudomonadati</taxon>
        <taxon>Pseudomonadota</taxon>
        <taxon>Gammaproteobacteria</taxon>
        <taxon>Cardiobacteriales</taxon>
        <taxon>Ignatzschineriaceae</taxon>
        <taxon>Ignatzschineria</taxon>
    </lineage>
</organism>